<dbReference type="PANTHER" id="PTHR12802:SF44">
    <property type="entry name" value="SWI_SNF COMPLEX SUBUNIT SWI3B"/>
    <property type="match status" value="1"/>
</dbReference>
<evidence type="ECO:0000256" key="3">
    <source>
        <dbReference type="ARBA" id="ARBA00023015"/>
    </source>
</evidence>
<dbReference type="Gramene" id="Kaladp0040s0584.1.v1.1">
    <property type="protein sequence ID" value="Kaladp0040s0584.1.v1.1"/>
    <property type="gene ID" value="Kaladp0040s0584.v1.1"/>
</dbReference>
<feature type="region of interest" description="Disordered" evidence="7">
    <location>
        <begin position="1"/>
        <end position="39"/>
    </location>
</feature>
<dbReference type="FunFam" id="1.10.10.60:FF:000014">
    <property type="entry name" value="SWI/SNF complex subunit SMARCC2 isoform C"/>
    <property type="match status" value="1"/>
</dbReference>
<dbReference type="EnsemblPlants" id="Kaladp0040s0584.1.v1.1">
    <property type="protein sequence ID" value="Kaladp0040s0584.1.v1.1"/>
    <property type="gene ID" value="Kaladp0040s0584.v1.1"/>
</dbReference>
<dbReference type="InterPro" id="IPR009057">
    <property type="entry name" value="Homeodomain-like_sf"/>
</dbReference>
<keyword evidence="13" id="KW-1185">Reference proteome</keyword>
<evidence type="ECO:0000256" key="7">
    <source>
        <dbReference type="SAM" id="MobiDB-lite"/>
    </source>
</evidence>
<dbReference type="SMART" id="SM00717">
    <property type="entry name" value="SANT"/>
    <property type="match status" value="1"/>
</dbReference>
<keyword evidence="3" id="KW-0805">Transcription regulation</keyword>
<dbReference type="Gramene" id="Kaladp0040s0584.2.v1.1">
    <property type="protein sequence ID" value="Kaladp0040s0584.2.v1.1"/>
    <property type="gene ID" value="Kaladp0040s0584.v1.1"/>
</dbReference>
<feature type="domain" description="Myb-like" evidence="8">
    <location>
        <begin position="223"/>
        <end position="274"/>
    </location>
</feature>
<evidence type="ECO:0000313" key="13">
    <source>
        <dbReference type="Proteomes" id="UP000594263"/>
    </source>
</evidence>
<dbReference type="InterPro" id="IPR017930">
    <property type="entry name" value="Myb_dom"/>
</dbReference>
<dbReference type="PROSITE" id="PS50934">
    <property type="entry name" value="SWIRM"/>
    <property type="match status" value="1"/>
</dbReference>
<dbReference type="EnsemblPlants" id="Kaladp0040s0584.2.v1.1">
    <property type="protein sequence ID" value="Kaladp0040s0584.2.v1.1"/>
    <property type="gene ID" value="Kaladp0040s0584.v1.1"/>
</dbReference>
<dbReference type="InterPro" id="IPR036388">
    <property type="entry name" value="WH-like_DNA-bd_sf"/>
</dbReference>
<evidence type="ECO:0000259" key="10">
    <source>
        <dbReference type="PROSITE" id="PS51293"/>
    </source>
</evidence>
<evidence type="ECO:0000259" key="9">
    <source>
        <dbReference type="PROSITE" id="PS50934"/>
    </source>
</evidence>
<dbReference type="OMA" id="QQFNEME"/>
<organism evidence="12 13">
    <name type="scientific">Kalanchoe fedtschenkoi</name>
    <name type="common">Lavender scallops</name>
    <name type="synonym">South American air plant</name>
    <dbReference type="NCBI Taxonomy" id="63787"/>
    <lineage>
        <taxon>Eukaryota</taxon>
        <taxon>Viridiplantae</taxon>
        <taxon>Streptophyta</taxon>
        <taxon>Embryophyta</taxon>
        <taxon>Tracheophyta</taxon>
        <taxon>Spermatophyta</taxon>
        <taxon>Magnoliopsida</taxon>
        <taxon>eudicotyledons</taxon>
        <taxon>Gunneridae</taxon>
        <taxon>Pentapetalae</taxon>
        <taxon>Saxifragales</taxon>
        <taxon>Crassulaceae</taxon>
        <taxon>Kalanchoe</taxon>
    </lineage>
</organism>
<dbReference type="Pfam" id="PF00249">
    <property type="entry name" value="Myb_DNA-binding"/>
    <property type="match status" value="1"/>
</dbReference>
<evidence type="ECO:0000256" key="2">
    <source>
        <dbReference type="ARBA" id="ARBA00022473"/>
    </source>
</evidence>
<evidence type="ECO:0000256" key="5">
    <source>
        <dbReference type="ARBA" id="ARBA00023163"/>
    </source>
</evidence>
<sequence>MAASPAAEPAPKLAPPPPPDVNVESPAKTPARRPEQSSVDPEIVCIPSYSKWFSWDDIHECEVRYLPEFFGDAPSPLKNPKVYLYYRNSIISKFRQRPSRRLTFTEARKTIIGDVGAIRRVFDFLETWGLVNYNGASVKQPLKWEDKESRAAGGAGQASQNSENLVGTGDAFSSKRWCSVCKALCSIACFTSDKYNLTLCARCYVRGNYRAGIQSSDFRRVEINEETKSNWSDKETLHLLEAIFHYGDDWKRVAEHVGGGRTEKDCVARFIKLPIGQELVRQPGPEEFDNIGEQDFDPDCDETSTPMKRMRLTPLADASNPVMAQAAFLSALAGAKVAESAAQAAVAALSDGNYVVARRSAGTLSNNAMSKAADITSNGDKTSGSGLADVVHGSVNSALEKEQKDVERAILSITDVQMKQIHENIEEFEEFDLHVEKERKRLQQMKDLLFADQLSLKFHKPNAPSTDQAIVNSD</sequence>
<keyword evidence="2" id="KW-0217">Developmental protein</keyword>
<dbReference type="InterPro" id="IPR017884">
    <property type="entry name" value="SANT_dom"/>
</dbReference>
<accession>A0A7N0ZVI8</accession>
<feature type="domain" description="SWIRM" evidence="9">
    <location>
        <begin position="44"/>
        <end position="142"/>
    </location>
</feature>
<name>A0A7N0ZVI8_KALFE</name>
<dbReference type="Proteomes" id="UP000594263">
    <property type="component" value="Unplaced"/>
</dbReference>
<dbReference type="GO" id="GO:0003677">
    <property type="term" value="F:DNA binding"/>
    <property type="evidence" value="ECO:0007669"/>
    <property type="project" value="UniProtKB-KW"/>
</dbReference>
<evidence type="ECO:0000313" key="12">
    <source>
        <dbReference type="EnsemblPlants" id="Kaladp0040s0584.2.v1.1"/>
    </source>
</evidence>
<evidence type="ECO:0000259" key="8">
    <source>
        <dbReference type="PROSITE" id="PS50090"/>
    </source>
</evidence>
<dbReference type="PROSITE" id="PS50090">
    <property type="entry name" value="MYB_LIKE"/>
    <property type="match status" value="1"/>
</dbReference>
<dbReference type="SUPFAM" id="SSF46689">
    <property type="entry name" value="Homeodomain-like"/>
    <property type="match status" value="2"/>
</dbReference>
<evidence type="ECO:0000256" key="1">
    <source>
        <dbReference type="ARBA" id="ARBA00004123"/>
    </source>
</evidence>
<evidence type="ECO:0008006" key="14">
    <source>
        <dbReference type="Google" id="ProtNLM"/>
    </source>
</evidence>
<dbReference type="Pfam" id="PF04433">
    <property type="entry name" value="SWIRM"/>
    <property type="match status" value="1"/>
</dbReference>
<keyword evidence="4" id="KW-0238">DNA-binding</keyword>
<dbReference type="AlphaFoldDB" id="A0A7N0ZVI8"/>
<dbReference type="PROSITE" id="PS51293">
    <property type="entry name" value="SANT"/>
    <property type="match status" value="1"/>
</dbReference>
<keyword evidence="5" id="KW-0804">Transcription</keyword>
<dbReference type="InterPro" id="IPR001005">
    <property type="entry name" value="SANT/Myb"/>
</dbReference>
<feature type="domain" description="HTH myb-type" evidence="11">
    <location>
        <begin position="223"/>
        <end position="278"/>
    </location>
</feature>
<feature type="compositionally biased region" description="Low complexity" evidence="7">
    <location>
        <begin position="1"/>
        <end position="11"/>
    </location>
</feature>
<dbReference type="InterPro" id="IPR007526">
    <property type="entry name" value="SWIRM"/>
</dbReference>
<dbReference type="Gene3D" id="1.10.10.60">
    <property type="entry name" value="Homeodomain-like"/>
    <property type="match status" value="1"/>
</dbReference>
<proteinExistence type="predicted"/>
<feature type="domain" description="SANT" evidence="10">
    <location>
        <begin position="226"/>
        <end position="278"/>
    </location>
</feature>
<reference evidence="12" key="1">
    <citation type="submission" date="2021-01" db="UniProtKB">
        <authorList>
            <consortium name="EnsemblPlants"/>
        </authorList>
    </citation>
    <scope>IDENTIFICATION</scope>
</reference>
<evidence type="ECO:0000256" key="6">
    <source>
        <dbReference type="ARBA" id="ARBA00023242"/>
    </source>
</evidence>
<evidence type="ECO:0000259" key="11">
    <source>
        <dbReference type="PROSITE" id="PS51294"/>
    </source>
</evidence>
<dbReference type="PROSITE" id="PS51294">
    <property type="entry name" value="HTH_MYB"/>
    <property type="match status" value="1"/>
</dbReference>
<dbReference type="PANTHER" id="PTHR12802">
    <property type="entry name" value="SWI/SNF COMPLEX-RELATED"/>
    <property type="match status" value="1"/>
</dbReference>
<keyword evidence="6" id="KW-0539">Nucleus</keyword>
<comment type="subcellular location">
    <subcellularLocation>
        <location evidence="1">Nucleus</location>
    </subcellularLocation>
</comment>
<dbReference type="FunFam" id="1.10.10.10:FF:000020">
    <property type="entry name" value="SWI/SNF complex subunit SMARCC2 isoform c"/>
    <property type="match status" value="1"/>
</dbReference>
<protein>
    <recommendedName>
        <fullName evidence="14">SWI/SNF complex subunit SWI3B</fullName>
    </recommendedName>
</protein>
<dbReference type="CDD" id="cd00167">
    <property type="entry name" value="SANT"/>
    <property type="match status" value="1"/>
</dbReference>
<evidence type="ECO:0000256" key="4">
    <source>
        <dbReference type="ARBA" id="ARBA00023125"/>
    </source>
</evidence>
<dbReference type="GO" id="GO:0005634">
    <property type="term" value="C:nucleus"/>
    <property type="evidence" value="ECO:0007669"/>
    <property type="project" value="UniProtKB-SubCell"/>
</dbReference>
<dbReference type="Gene3D" id="1.10.10.10">
    <property type="entry name" value="Winged helix-like DNA-binding domain superfamily/Winged helix DNA-binding domain"/>
    <property type="match status" value="1"/>
</dbReference>